<evidence type="ECO:0000256" key="2">
    <source>
        <dbReference type="ARBA" id="ARBA00005752"/>
    </source>
</evidence>
<feature type="binding site" evidence="10">
    <location>
        <begin position="360"/>
        <end position="361"/>
    </location>
    <ligand>
        <name>ATP</name>
        <dbReference type="ChEBI" id="CHEBI:30616"/>
    </ligand>
</feature>
<keyword evidence="9" id="KW-0028">Amino-acid biosynthesis</keyword>
<dbReference type="Pfam" id="PF00733">
    <property type="entry name" value="Asn_synthase"/>
    <property type="match status" value="1"/>
</dbReference>
<dbReference type="SUPFAM" id="SSF56235">
    <property type="entry name" value="N-terminal nucleophile aminohydrolases (Ntn hydrolases)"/>
    <property type="match status" value="1"/>
</dbReference>
<keyword evidence="7 9" id="KW-0315">Glutamine amidotransferase</keyword>
<evidence type="ECO:0000256" key="7">
    <source>
        <dbReference type="ARBA" id="ARBA00022962"/>
    </source>
</evidence>
<comment type="caution">
    <text evidence="13">The sequence shown here is derived from an EMBL/GenBank/DDBJ whole genome shotgun (WGS) entry which is preliminary data.</text>
</comment>
<evidence type="ECO:0000256" key="6">
    <source>
        <dbReference type="ARBA" id="ARBA00022888"/>
    </source>
</evidence>
<dbReference type="Gene3D" id="3.60.20.10">
    <property type="entry name" value="Glutamine Phosphoribosylpyrophosphate, subunit 1, domain 1"/>
    <property type="match status" value="1"/>
</dbReference>
<dbReference type="InterPro" id="IPR051786">
    <property type="entry name" value="ASN_synthetase/amidase"/>
</dbReference>
<dbReference type="InterPro" id="IPR006426">
    <property type="entry name" value="Asn_synth_AEB"/>
</dbReference>
<dbReference type="Pfam" id="PF13537">
    <property type="entry name" value="GATase_7"/>
    <property type="match status" value="1"/>
</dbReference>
<dbReference type="RefSeq" id="WP_035835654.1">
    <property type="nucleotide sequence ID" value="NZ_JACHBQ010000001.1"/>
</dbReference>
<feature type="domain" description="Glutamine amidotransferase type-2" evidence="12">
    <location>
        <begin position="2"/>
        <end position="209"/>
    </location>
</feature>
<evidence type="ECO:0000259" key="12">
    <source>
        <dbReference type="PROSITE" id="PS51278"/>
    </source>
</evidence>
<name>A0A7W9E4K7_9MICO</name>
<dbReference type="GO" id="GO:0004066">
    <property type="term" value="F:asparagine synthase (glutamine-hydrolyzing) activity"/>
    <property type="evidence" value="ECO:0007669"/>
    <property type="project" value="UniProtKB-EC"/>
</dbReference>
<dbReference type="InterPro" id="IPR029055">
    <property type="entry name" value="Ntn_hydrolases_N"/>
</dbReference>
<feature type="active site" description="For GATase activity" evidence="9">
    <location>
        <position position="2"/>
    </location>
</feature>
<keyword evidence="13" id="KW-0436">Ligase</keyword>
<dbReference type="CDD" id="cd01991">
    <property type="entry name" value="Asn_synthase_B_C"/>
    <property type="match status" value="1"/>
</dbReference>
<comment type="pathway">
    <text evidence="1">Amino-acid biosynthesis; L-asparagine biosynthesis; L-asparagine from L-aspartate (L-Gln route): step 1/1.</text>
</comment>
<protein>
    <recommendedName>
        <fullName evidence="3">asparagine synthase (glutamine-hydrolyzing)</fullName>
        <ecNumber evidence="3">6.3.5.4</ecNumber>
    </recommendedName>
</protein>
<organism evidence="13 14">
    <name type="scientific">Cryobacterium roopkundense</name>
    <dbReference type="NCBI Taxonomy" id="1001240"/>
    <lineage>
        <taxon>Bacteria</taxon>
        <taxon>Bacillati</taxon>
        <taxon>Actinomycetota</taxon>
        <taxon>Actinomycetes</taxon>
        <taxon>Micrococcales</taxon>
        <taxon>Microbacteriaceae</taxon>
        <taxon>Cryobacterium</taxon>
    </lineage>
</organism>
<proteinExistence type="inferred from homology"/>
<dbReference type="GO" id="GO:0006529">
    <property type="term" value="P:asparagine biosynthetic process"/>
    <property type="evidence" value="ECO:0007669"/>
    <property type="project" value="UniProtKB-KW"/>
</dbReference>
<comment type="similarity">
    <text evidence="2">Belongs to the asparagine synthetase family.</text>
</comment>
<evidence type="ECO:0000256" key="4">
    <source>
        <dbReference type="ARBA" id="ARBA00022741"/>
    </source>
</evidence>
<evidence type="ECO:0000256" key="5">
    <source>
        <dbReference type="ARBA" id="ARBA00022840"/>
    </source>
</evidence>
<dbReference type="InterPro" id="IPR001962">
    <property type="entry name" value="Asn_synthase"/>
</dbReference>
<keyword evidence="5 10" id="KW-0067">ATP-binding</keyword>
<accession>A0A7W9E4K7</accession>
<evidence type="ECO:0000256" key="9">
    <source>
        <dbReference type="PIRSR" id="PIRSR001589-1"/>
    </source>
</evidence>
<dbReference type="PANTHER" id="PTHR43284">
    <property type="entry name" value="ASPARAGINE SYNTHETASE (GLUTAMINE-HYDROLYZING)"/>
    <property type="match status" value="1"/>
</dbReference>
<feature type="binding site" evidence="10">
    <location>
        <position position="96"/>
    </location>
    <ligand>
        <name>L-glutamine</name>
        <dbReference type="ChEBI" id="CHEBI:58359"/>
    </ligand>
</feature>
<dbReference type="GO" id="GO:0005524">
    <property type="term" value="F:ATP binding"/>
    <property type="evidence" value="ECO:0007669"/>
    <property type="project" value="UniProtKB-KW"/>
</dbReference>
<dbReference type="GO" id="GO:0005829">
    <property type="term" value="C:cytosol"/>
    <property type="evidence" value="ECO:0007669"/>
    <property type="project" value="TreeGrafter"/>
</dbReference>
<keyword evidence="4 10" id="KW-0547">Nucleotide-binding</keyword>
<dbReference type="SUPFAM" id="SSF52402">
    <property type="entry name" value="Adenine nucleotide alpha hydrolases-like"/>
    <property type="match status" value="1"/>
</dbReference>
<evidence type="ECO:0000313" key="14">
    <source>
        <dbReference type="Proteomes" id="UP000561726"/>
    </source>
</evidence>
<evidence type="ECO:0000256" key="3">
    <source>
        <dbReference type="ARBA" id="ARBA00012737"/>
    </source>
</evidence>
<keyword evidence="6 9" id="KW-0061">Asparagine biosynthesis</keyword>
<dbReference type="CDD" id="cd00712">
    <property type="entry name" value="AsnB"/>
    <property type="match status" value="1"/>
</dbReference>
<dbReference type="AlphaFoldDB" id="A0A7W9E4K7"/>
<comment type="catalytic activity">
    <reaction evidence="8">
        <text>L-aspartate + L-glutamine + ATP + H2O = L-asparagine + L-glutamate + AMP + diphosphate + H(+)</text>
        <dbReference type="Rhea" id="RHEA:12228"/>
        <dbReference type="ChEBI" id="CHEBI:15377"/>
        <dbReference type="ChEBI" id="CHEBI:15378"/>
        <dbReference type="ChEBI" id="CHEBI:29985"/>
        <dbReference type="ChEBI" id="CHEBI:29991"/>
        <dbReference type="ChEBI" id="CHEBI:30616"/>
        <dbReference type="ChEBI" id="CHEBI:33019"/>
        <dbReference type="ChEBI" id="CHEBI:58048"/>
        <dbReference type="ChEBI" id="CHEBI:58359"/>
        <dbReference type="ChEBI" id="CHEBI:456215"/>
        <dbReference type="EC" id="6.3.5.4"/>
    </reaction>
</comment>
<dbReference type="InterPro" id="IPR017932">
    <property type="entry name" value="GATase_2_dom"/>
</dbReference>
<dbReference type="PIRSF" id="PIRSF001589">
    <property type="entry name" value="Asn_synthetase_glu-h"/>
    <property type="match status" value="1"/>
</dbReference>
<dbReference type="OrthoDB" id="9763290at2"/>
<dbReference type="PANTHER" id="PTHR43284:SF1">
    <property type="entry name" value="ASPARAGINE SYNTHETASE"/>
    <property type="match status" value="1"/>
</dbReference>
<sequence length="628" mass="68996">MCGIAGIQRFDGAPVDSGVLGAMARTLAHRGPDGHGFWQVGPTGFAHTRLSIIDLSGSSQPMRSVDARWVLTFNGEIFNYRQLRAGLSYPFRTDGDTEVILAGVSQHGIGWIDKLVGQFAFALHDTVTGTTHLVRDRLGVLPLYYTRTAEQLLFASEIKALLAALPTAPGVDLLSLDAYLAARSVPSPSTLFEGVSKLPPAHRAELTSTGTLTIIRYWQPPEADPRGMWTDAAAIDAVDAAVTEAVDSALVADVPVGAYLSGGVDSSLIVAKIAALRPEHRVQTFAAGFGDARTDELPWARRVSEHVGTDHHEVQVDSSDFESLWPRLTWHRDAPISEPADIAVYRLAQAAGESVRVILSGEGGDELFAGYPKYRAARAVAASALLPAGLRSKVVDSLERRMPARLSRARIALRAAGAATREEQYRTWFAPFTQPERTGMLGTLPARPARATGGTGTDVIRNMLLGDLDGWLPDNLLERGDRMSMAASLELRPPLLDHRLVELAFRLPSSLKVRNGTTKWVLKEVARRYLPAEVVDRRKVGFRVPLDQWFRSGLRDSMWDRLTGTDSFVANTFDRKAVRDLLERHESGRFSEENRIWTLMCLEVWHETFFGARTSPTPELETHVGIDQ</sequence>
<evidence type="ECO:0000256" key="1">
    <source>
        <dbReference type="ARBA" id="ARBA00005187"/>
    </source>
</evidence>
<evidence type="ECO:0000256" key="10">
    <source>
        <dbReference type="PIRSR" id="PIRSR001589-2"/>
    </source>
</evidence>
<dbReference type="Proteomes" id="UP000561726">
    <property type="component" value="Unassembled WGS sequence"/>
</dbReference>
<dbReference type="EMBL" id="JACHBQ010000001">
    <property type="protein sequence ID" value="MBB5642772.1"/>
    <property type="molecule type" value="Genomic_DNA"/>
</dbReference>
<evidence type="ECO:0000256" key="8">
    <source>
        <dbReference type="ARBA" id="ARBA00048741"/>
    </source>
</evidence>
<dbReference type="EC" id="6.3.5.4" evidence="3"/>
<dbReference type="InterPro" id="IPR033738">
    <property type="entry name" value="AsnB_N"/>
</dbReference>
<dbReference type="InterPro" id="IPR014729">
    <property type="entry name" value="Rossmann-like_a/b/a_fold"/>
</dbReference>
<dbReference type="Gene3D" id="3.40.50.620">
    <property type="entry name" value="HUPs"/>
    <property type="match status" value="1"/>
</dbReference>
<feature type="site" description="Important for beta-aspartyl-AMP intermediate formation" evidence="11">
    <location>
        <position position="362"/>
    </location>
</feature>
<evidence type="ECO:0000256" key="11">
    <source>
        <dbReference type="PIRSR" id="PIRSR001589-3"/>
    </source>
</evidence>
<reference evidence="13 14" key="1">
    <citation type="submission" date="2020-08" db="EMBL/GenBank/DDBJ databases">
        <title>Sequencing the genomes of 1000 actinobacteria strains.</title>
        <authorList>
            <person name="Klenk H.-P."/>
        </authorList>
    </citation>
    <scope>NUCLEOTIDE SEQUENCE [LARGE SCALE GENOMIC DNA]</scope>
    <source>
        <strain evidence="13 14">DSM 21065</strain>
    </source>
</reference>
<dbReference type="NCBIfam" id="TIGR01536">
    <property type="entry name" value="asn_synth_AEB"/>
    <property type="match status" value="1"/>
</dbReference>
<dbReference type="PROSITE" id="PS51278">
    <property type="entry name" value="GATASE_TYPE_2"/>
    <property type="match status" value="1"/>
</dbReference>
<gene>
    <name evidence="13" type="ORF">BJ997_003320</name>
</gene>
<evidence type="ECO:0000313" key="13">
    <source>
        <dbReference type="EMBL" id="MBB5642772.1"/>
    </source>
</evidence>